<dbReference type="Proteomes" id="UP001634394">
    <property type="component" value="Unassembled WGS sequence"/>
</dbReference>
<keyword evidence="5" id="KW-1185">Reference proteome</keyword>
<dbReference type="EMBL" id="JBJQND010000005">
    <property type="protein sequence ID" value="KAL3876819.1"/>
    <property type="molecule type" value="Genomic_DNA"/>
</dbReference>
<evidence type="ECO:0000256" key="1">
    <source>
        <dbReference type="ARBA" id="ARBA00004123"/>
    </source>
</evidence>
<gene>
    <name evidence="4" type="ORF">ACJMK2_034612</name>
</gene>
<dbReference type="PANTHER" id="PTHR31624">
    <property type="entry name" value="UPF0472 PROTEIN C16ORF72"/>
    <property type="match status" value="1"/>
</dbReference>
<dbReference type="AlphaFoldDB" id="A0ABD3WS58"/>
<comment type="subcellular location">
    <subcellularLocation>
        <location evidence="1">Nucleus</location>
    </subcellularLocation>
</comment>
<reference evidence="4 5" key="1">
    <citation type="submission" date="2024-11" db="EMBL/GenBank/DDBJ databases">
        <title>Chromosome-level genome assembly of the freshwater bivalve Anodonta woodiana.</title>
        <authorList>
            <person name="Chen X."/>
        </authorList>
    </citation>
    <scope>NUCLEOTIDE SEQUENCE [LARGE SCALE GENOMIC DNA]</scope>
    <source>
        <strain evidence="4">MN2024</strain>
        <tissue evidence="4">Gills</tissue>
    </source>
</reference>
<evidence type="ECO:0000313" key="4">
    <source>
        <dbReference type="EMBL" id="KAL3876819.1"/>
    </source>
</evidence>
<evidence type="ECO:0000313" key="5">
    <source>
        <dbReference type="Proteomes" id="UP001634394"/>
    </source>
</evidence>
<comment type="caution">
    <text evidence="4">The sequence shown here is derived from an EMBL/GenBank/DDBJ whole genome shotgun (WGS) entry which is preliminary data.</text>
</comment>
<proteinExistence type="predicted"/>
<feature type="region of interest" description="Disordered" evidence="3">
    <location>
        <begin position="236"/>
        <end position="259"/>
    </location>
</feature>
<dbReference type="GO" id="GO:0005634">
    <property type="term" value="C:nucleus"/>
    <property type="evidence" value="ECO:0007669"/>
    <property type="project" value="UniProtKB-SubCell"/>
</dbReference>
<dbReference type="PANTHER" id="PTHR31624:SF4">
    <property type="entry name" value="CHROMOSOME 16 OPEN READING FRAME 72"/>
    <property type="match status" value="1"/>
</dbReference>
<evidence type="ECO:0000256" key="2">
    <source>
        <dbReference type="ARBA" id="ARBA00023242"/>
    </source>
</evidence>
<organism evidence="4 5">
    <name type="scientific">Sinanodonta woodiana</name>
    <name type="common">Chinese pond mussel</name>
    <name type="synonym">Anodonta woodiana</name>
    <dbReference type="NCBI Taxonomy" id="1069815"/>
    <lineage>
        <taxon>Eukaryota</taxon>
        <taxon>Metazoa</taxon>
        <taxon>Spiralia</taxon>
        <taxon>Lophotrochozoa</taxon>
        <taxon>Mollusca</taxon>
        <taxon>Bivalvia</taxon>
        <taxon>Autobranchia</taxon>
        <taxon>Heteroconchia</taxon>
        <taxon>Palaeoheterodonta</taxon>
        <taxon>Unionida</taxon>
        <taxon>Unionoidea</taxon>
        <taxon>Unionidae</taxon>
        <taxon>Unioninae</taxon>
        <taxon>Sinanodonta</taxon>
    </lineage>
</organism>
<dbReference type="InterPro" id="IPR040308">
    <property type="entry name" value="HAPR1"/>
</dbReference>
<name>A0ABD3WS58_SINWO</name>
<protein>
    <submittedName>
        <fullName evidence="4">Uncharacterized protein</fullName>
    </submittedName>
</protein>
<keyword evidence="2" id="KW-0539">Nucleus</keyword>
<evidence type="ECO:0000256" key="3">
    <source>
        <dbReference type="SAM" id="MobiDB-lite"/>
    </source>
</evidence>
<accession>A0ABD3WS58</accession>
<sequence length="259" mass="29814">MAHEEGQDANHLSENWFSSFEDQCLEELDSEPNMEESLQRERDLNVQNLWIQFQNSATAIAQLYKDRHNELSVWIPFQNAASSVTALYKDSVETIRRYVDLGIQTGRQNRTKDIVSWVRKKRKHIRREELLAFLCGKNPPPRSRVPSSCNVGRHAQSPRLALDRPISRFNTPENLPPSDEPDLEAFRHAIALQGLNGAMSNISVGFRPHGTHTNTADNMEELNTFILDEFSRHCDHRRKRSSTPDVSMDSPSRKKNRLL</sequence>
<dbReference type="Pfam" id="PF15251">
    <property type="entry name" value="TAPR1-like"/>
    <property type="match status" value="1"/>
</dbReference>
<dbReference type="InterPro" id="IPR029196">
    <property type="entry name" value="HAPSTR1-like"/>
</dbReference>